<protein>
    <submittedName>
        <fullName evidence="2">Uncharacterized protein</fullName>
    </submittedName>
</protein>
<proteinExistence type="predicted"/>
<keyword evidence="1" id="KW-1133">Transmembrane helix</keyword>
<evidence type="ECO:0000313" key="2">
    <source>
        <dbReference type="EMBL" id="MBX35083.1"/>
    </source>
</evidence>
<dbReference type="AlphaFoldDB" id="A0A2P2MXY3"/>
<organism evidence="2">
    <name type="scientific">Rhizophora mucronata</name>
    <name type="common">Asiatic mangrove</name>
    <dbReference type="NCBI Taxonomy" id="61149"/>
    <lineage>
        <taxon>Eukaryota</taxon>
        <taxon>Viridiplantae</taxon>
        <taxon>Streptophyta</taxon>
        <taxon>Embryophyta</taxon>
        <taxon>Tracheophyta</taxon>
        <taxon>Spermatophyta</taxon>
        <taxon>Magnoliopsida</taxon>
        <taxon>eudicotyledons</taxon>
        <taxon>Gunneridae</taxon>
        <taxon>Pentapetalae</taxon>
        <taxon>rosids</taxon>
        <taxon>fabids</taxon>
        <taxon>Malpighiales</taxon>
        <taxon>Rhizophoraceae</taxon>
        <taxon>Rhizophora</taxon>
    </lineage>
</organism>
<sequence length="31" mass="3483">MVVLEDVNLFFGFVAIHGSMRFMFSAAFLSV</sequence>
<name>A0A2P2MXY3_RHIMU</name>
<accession>A0A2P2MXY3</accession>
<keyword evidence="1" id="KW-0812">Transmembrane</keyword>
<feature type="transmembrane region" description="Helical" evidence="1">
    <location>
        <begin position="7"/>
        <end position="29"/>
    </location>
</feature>
<reference evidence="2" key="1">
    <citation type="submission" date="2018-02" db="EMBL/GenBank/DDBJ databases">
        <title>Rhizophora mucronata_Transcriptome.</title>
        <authorList>
            <person name="Meera S.P."/>
            <person name="Sreeshan A."/>
            <person name="Augustine A."/>
        </authorList>
    </citation>
    <scope>NUCLEOTIDE SEQUENCE</scope>
    <source>
        <tissue evidence="2">Leaf</tissue>
    </source>
</reference>
<dbReference type="EMBL" id="GGEC01054599">
    <property type="protein sequence ID" value="MBX35083.1"/>
    <property type="molecule type" value="Transcribed_RNA"/>
</dbReference>
<keyword evidence="1" id="KW-0472">Membrane</keyword>
<evidence type="ECO:0000256" key="1">
    <source>
        <dbReference type="SAM" id="Phobius"/>
    </source>
</evidence>